<feature type="transmembrane region" description="Helical" evidence="7">
    <location>
        <begin position="12"/>
        <end position="35"/>
    </location>
</feature>
<feature type="transmembrane region" description="Helical" evidence="7">
    <location>
        <begin position="47"/>
        <end position="69"/>
    </location>
</feature>
<evidence type="ECO:0000313" key="9">
    <source>
        <dbReference type="EMBL" id="OGG67504.1"/>
    </source>
</evidence>
<sequence length="171" mass="17944">MPTPADFLDPNAVIFGKLFLAMLLGGVIGTERAVLAKQAAGTRTFGLVALGACLFVVMGSYVDSAYIGILSFDPLRVAAAVIMGIGFLAGGLIIFRGDSLHGATTAAGLWIATGLGMAVGFGMYPVAIFATLLALLMFTGMWYAENRFKHWFTEAHVTRDALLGSEPPKPG</sequence>
<dbReference type="Proteomes" id="UP000178572">
    <property type="component" value="Unassembled WGS sequence"/>
</dbReference>
<dbReference type="PRINTS" id="PR01837">
    <property type="entry name" value="MGTCSAPBPROT"/>
</dbReference>
<keyword evidence="6 7" id="KW-0472">Membrane</keyword>
<evidence type="ECO:0000256" key="4">
    <source>
        <dbReference type="ARBA" id="ARBA00022692"/>
    </source>
</evidence>
<evidence type="ECO:0000256" key="6">
    <source>
        <dbReference type="ARBA" id="ARBA00023136"/>
    </source>
</evidence>
<protein>
    <recommendedName>
        <fullName evidence="8">MgtC/SapB/SrpB/YhiD N-terminal domain-containing protein</fullName>
    </recommendedName>
</protein>
<evidence type="ECO:0000256" key="7">
    <source>
        <dbReference type="SAM" id="Phobius"/>
    </source>
</evidence>
<evidence type="ECO:0000256" key="1">
    <source>
        <dbReference type="ARBA" id="ARBA00004651"/>
    </source>
</evidence>
<proteinExistence type="inferred from homology"/>
<comment type="similarity">
    <text evidence="2">Belongs to the MgtC/SapB family.</text>
</comment>
<dbReference type="InterPro" id="IPR003416">
    <property type="entry name" value="MgtC/SapB/SrpB/YhiD_fam"/>
</dbReference>
<dbReference type="PANTHER" id="PTHR33778">
    <property type="entry name" value="PROTEIN MGTC"/>
    <property type="match status" value="1"/>
</dbReference>
<dbReference type="STRING" id="1798500.A3C21_00175"/>
<dbReference type="EMBL" id="MFLN01000006">
    <property type="protein sequence ID" value="OGG67504.1"/>
    <property type="molecule type" value="Genomic_DNA"/>
</dbReference>
<keyword evidence="3" id="KW-1003">Cell membrane</keyword>
<comment type="subcellular location">
    <subcellularLocation>
        <location evidence="1">Cell membrane</location>
        <topology evidence="1">Multi-pass membrane protein</topology>
    </subcellularLocation>
</comment>
<evidence type="ECO:0000256" key="5">
    <source>
        <dbReference type="ARBA" id="ARBA00022989"/>
    </source>
</evidence>
<keyword evidence="4 7" id="KW-0812">Transmembrane</keyword>
<evidence type="ECO:0000256" key="3">
    <source>
        <dbReference type="ARBA" id="ARBA00022475"/>
    </source>
</evidence>
<dbReference type="GO" id="GO:0005886">
    <property type="term" value="C:plasma membrane"/>
    <property type="evidence" value="ECO:0007669"/>
    <property type="project" value="UniProtKB-SubCell"/>
</dbReference>
<dbReference type="Pfam" id="PF02308">
    <property type="entry name" value="MgtC"/>
    <property type="match status" value="1"/>
</dbReference>
<feature type="transmembrane region" description="Helical" evidence="7">
    <location>
        <begin position="127"/>
        <end position="144"/>
    </location>
</feature>
<reference evidence="9 10" key="1">
    <citation type="journal article" date="2016" name="Nat. Commun.">
        <title>Thousands of microbial genomes shed light on interconnected biogeochemical processes in an aquifer system.</title>
        <authorList>
            <person name="Anantharaman K."/>
            <person name="Brown C.T."/>
            <person name="Hug L.A."/>
            <person name="Sharon I."/>
            <person name="Castelle C.J."/>
            <person name="Probst A.J."/>
            <person name="Thomas B.C."/>
            <person name="Singh A."/>
            <person name="Wilkins M.J."/>
            <person name="Karaoz U."/>
            <person name="Brodie E.L."/>
            <person name="Williams K.H."/>
            <person name="Hubbard S.S."/>
            <person name="Banfield J.F."/>
        </authorList>
    </citation>
    <scope>NUCLEOTIDE SEQUENCE [LARGE SCALE GENOMIC DNA]</scope>
</reference>
<organism evidence="9 10">
    <name type="scientific">Candidatus Kaiserbacteria bacterium RIFCSPHIGHO2_02_FULL_59_21</name>
    <dbReference type="NCBI Taxonomy" id="1798500"/>
    <lineage>
        <taxon>Bacteria</taxon>
        <taxon>Candidatus Kaiseribacteriota</taxon>
    </lineage>
</organism>
<dbReference type="AlphaFoldDB" id="A0A1F6E1E7"/>
<evidence type="ECO:0000259" key="8">
    <source>
        <dbReference type="Pfam" id="PF02308"/>
    </source>
</evidence>
<evidence type="ECO:0000313" key="10">
    <source>
        <dbReference type="Proteomes" id="UP000178572"/>
    </source>
</evidence>
<dbReference type="InterPro" id="IPR049177">
    <property type="entry name" value="MgtC_SapB_SrpB_YhiD_N"/>
</dbReference>
<gene>
    <name evidence="9" type="ORF">A3C21_00175</name>
</gene>
<evidence type="ECO:0000256" key="2">
    <source>
        <dbReference type="ARBA" id="ARBA00009298"/>
    </source>
</evidence>
<feature type="domain" description="MgtC/SapB/SrpB/YhiD N-terminal" evidence="8">
    <location>
        <begin position="18"/>
        <end position="141"/>
    </location>
</feature>
<keyword evidence="5 7" id="KW-1133">Transmembrane helix</keyword>
<dbReference type="PANTHER" id="PTHR33778:SF1">
    <property type="entry name" value="MAGNESIUM TRANSPORTER YHID-RELATED"/>
    <property type="match status" value="1"/>
</dbReference>
<feature type="transmembrane region" description="Helical" evidence="7">
    <location>
        <begin position="75"/>
        <end position="95"/>
    </location>
</feature>
<name>A0A1F6E1E7_9BACT</name>
<comment type="caution">
    <text evidence="9">The sequence shown here is derived from an EMBL/GenBank/DDBJ whole genome shotgun (WGS) entry which is preliminary data.</text>
</comment>
<accession>A0A1F6E1E7</accession>